<geneLocation type="plasmid" evidence="3">
    <name>pmsr2b</name>
</geneLocation>
<keyword evidence="2" id="KW-0614">Plasmid</keyword>
<gene>
    <name evidence="2" type="ORF">CTZ24_23360</name>
    <name evidence="1" type="ORF">Q3404_12470</name>
</gene>
<dbReference type="EMBL" id="JAUOOM010000011">
    <property type="protein sequence ID" value="MDO6407392.1"/>
    <property type="molecule type" value="Genomic_DNA"/>
</dbReference>
<dbReference type="RefSeq" id="WP_208726794.1">
    <property type="nucleotide sequence ID" value="NZ_CP024638.1"/>
</dbReference>
<proteinExistence type="predicted"/>
<organism evidence="2 3">
    <name type="scientific">Pantoea phytobeneficialis</name>
    <dbReference type="NCBI Taxonomy" id="2052056"/>
    <lineage>
        <taxon>Bacteria</taxon>
        <taxon>Pseudomonadati</taxon>
        <taxon>Pseudomonadota</taxon>
        <taxon>Gammaproteobacteria</taxon>
        <taxon>Enterobacterales</taxon>
        <taxon>Erwiniaceae</taxon>
        <taxon>Pantoea</taxon>
    </lineage>
</organism>
<dbReference type="EMBL" id="CP024638">
    <property type="protein sequence ID" value="QGR09418.1"/>
    <property type="molecule type" value="Genomic_DNA"/>
</dbReference>
<dbReference type="KEGG" id="ppho:CTZ24_23360"/>
<sequence length="485" mass="55138">MIRMPASNVISNASAPLSTVIPLQLPLQKITVSQSSTSISSVIYTSTTELDDIIIQKFQLLRDPLTQIEALKDIIFHCDDCILTAPKIKKLISKMQCRGLTVNQEVVEGIIRYKHKRIDEDFVEIYNNIKGMYPELDQRRTMFFMAERLIEKNILLTPSAWQQKLKACGTHIPHFNLLSTCWSIADADITTDMSLWIQHNQPGTLVRKVAQQFEWLVNFLNAFPDEQFTWHRLTKVAFCAGINPQEKIVRNVIKYANAEKARLMVASACDYETRLMEARLPSAIITMESGLPFISQLPVYLAPVDGAVLPGSDQILLCWECVKKRCHLLQKLLNIIISDEIKWLMLIHEVQLLTPDKDTLCLEKIITSLVEHIHAGELNEAAAKAAWDASKADLSKLDLSMCSAFLRTIDVKSEAETRDSIRTLFINFPWLRNETPGALMLLLYRYEMLTHSVSLLNSVKYELNDNPQLLRQRDPSSASAVTGRR</sequence>
<reference evidence="2" key="2">
    <citation type="journal article" date="2020" name="Environ. Microbiol.">
        <title>The extreme plant-growth-promoting properties of Pantoea phytobeneficialis MSR2 revealed by functional and genomic analysis.</title>
        <authorList>
            <person name="Nascimento F.X."/>
            <person name="Hernandez A.G."/>
            <person name="Glick B.R."/>
            <person name="Rossi M.J."/>
        </authorList>
    </citation>
    <scope>NUCLEOTIDE SEQUENCE</scope>
    <source>
        <strain evidence="2">MSR2</strain>
    </source>
</reference>
<reference evidence="3" key="1">
    <citation type="submission" date="2017-11" db="EMBL/GenBank/DDBJ databases">
        <title>Genome sequence of Pantoea sp. MSR2.</title>
        <authorList>
            <person name="Nascimento F.X."/>
        </authorList>
    </citation>
    <scope>NUCLEOTIDE SEQUENCE [LARGE SCALE GENOMIC DNA]</scope>
    <source>
        <strain evidence="3">MSR2</strain>
        <plasmid evidence="3">pmsr2b</plasmid>
    </source>
</reference>
<dbReference type="Proteomes" id="UP001171299">
    <property type="component" value="Unassembled WGS sequence"/>
</dbReference>
<evidence type="ECO:0000313" key="1">
    <source>
        <dbReference type="EMBL" id="MDO6407392.1"/>
    </source>
</evidence>
<evidence type="ECO:0000313" key="4">
    <source>
        <dbReference type="Proteomes" id="UP001171299"/>
    </source>
</evidence>
<reference evidence="1" key="3">
    <citation type="submission" date="2023-07" db="EMBL/GenBank/DDBJ databases">
        <title>The extreme plant-growth-promoting properties of Pantoea phytobeneficialis PF55 revealed by functional and genomic analysis.</title>
        <authorList>
            <person name="Nascimento F.X."/>
            <person name="Marcio R.J."/>
        </authorList>
    </citation>
    <scope>NUCLEOTIDE SEQUENCE</scope>
    <source>
        <strain evidence="1">PF55</strain>
    </source>
</reference>
<evidence type="ECO:0000313" key="2">
    <source>
        <dbReference type="EMBL" id="QGR09418.1"/>
    </source>
</evidence>
<evidence type="ECO:0000313" key="3">
    <source>
        <dbReference type="Proteomes" id="UP000424872"/>
    </source>
</evidence>
<name>A0AAP9KRV5_9GAMM</name>
<dbReference type="Proteomes" id="UP000424872">
    <property type="component" value="Plasmid pMSR2B"/>
</dbReference>
<protein>
    <submittedName>
        <fullName evidence="2">Uncharacterized protein</fullName>
    </submittedName>
</protein>
<dbReference type="AlphaFoldDB" id="A0AAP9KRV5"/>
<geneLocation type="plasmid" evidence="2">
    <name>pMSR2B</name>
</geneLocation>
<accession>A0AAP9KRV5</accession>
<keyword evidence="4" id="KW-1185">Reference proteome</keyword>